<dbReference type="PROSITE" id="PS50112">
    <property type="entry name" value="PAS"/>
    <property type="match status" value="1"/>
</dbReference>
<dbReference type="EC" id="2.7.13.3" evidence="2"/>
<evidence type="ECO:0000259" key="7">
    <source>
        <dbReference type="PROSITE" id="PS50109"/>
    </source>
</evidence>
<dbReference type="SUPFAM" id="SSF55785">
    <property type="entry name" value="PYP-like sensor domain (PAS domain)"/>
    <property type="match status" value="1"/>
</dbReference>
<dbReference type="Proteomes" id="UP000515472">
    <property type="component" value="Chromosome"/>
</dbReference>
<dbReference type="Gene3D" id="3.30.450.20">
    <property type="entry name" value="PAS domain"/>
    <property type="match status" value="1"/>
</dbReference>
<dbReference type="Gene3D" id="3.30.565.10">
    <property type="entry name" value="Histidine kinase-like ATPase, C-terminal domain"/>
    <property type="match status" value="1"/>
</dbReference>
<keyword evidence="4" id="KW-0808">Transferase</keyword>
<dbReference type="InterPro" id="IPR000014">
    <property type="entry name" value="PAS"/>
</dbReference>
<dbReference type="EMBL" id="AP023213">
    <property type="protein sequence ID" value="BCG48988.1"/>
    <property type="molecule type" value="Genomic_DNA"/>
</dbReference>
<keyword evidence="6" id="KW-0902">Two-component regulatory system</keyword>
<dbReference type="Pfam" id="PF00512">
    <property type="entry name" value="HisKA"/>
    <property type="match status" value="1"/>
</dbReference>
<evidence type="ECO:0000259" key="8">
    <source>
        <dbReference type="PROSITE" id="PS50112"/>
    </source>
</evidence>
<dbReference type="PRINTS" id="PR00344">
    <property type="entry name" value="BCTRLSENSOR"/>
</dbReference>
<evidence type="ECO:0000256" key="3">
    <source>
        <dbReference type="ARBA" id="ARBA00022553"/>
    </source>
</evidence>
<proteinExistence type="predicted"/>
<evidence type="ECO:0000256" key="6">
    <source>
        <dbReference type="ARBA" id="ARBA00023012"/>
    </source>
</evidence>
<sequence>MQVEPEKIPAMLLERIDCGVVYLDESGKVLFINNRAEQLLHVQRGQVLGRRVDMLPLRTPLYRVLSENSLDAPVEMSVEGTVVQIRSCRLPADCGKGELYQLRDITPERNERRQREEFVAMMTHDLKSPLTVIMGYIQALLGEKGKIDHSLHLFLGEMDKSSVKMLTMIDDVLDAYRLEAGLLQIDRHSCDIRPLLEGCSRDGEREAAVHGSSFQSELCDEIPPMELDSKQISRVFANLIGNAVKFTPRRGTITLSSEVRDGFLRVQVSDTGIGIPPEELPRIFNKYFRAQAARGFKGTGLGLTISKAIVEAHGGSIGVESTAGKGSRFSVLLPLHREKEAI</sequence>
<dbReference type="CDD" id="cd00082">
    <property type="entry name" value="HisKA"/>
    <property type="match status" value="1"/>
</dbReference>
<dbReference type="InterPro" id="IPR036097">
    <property type="entry name" value="HisK_dim/P_sf"/>
</dbReference>
<protein>
    <recommendedName>
        <fullName evidence="2">histidine kinase</fullName>
        <ecNumber evidence="2">2.7.13.3</ecNumber>
    </recommendedName>
</protein>
<dbReference type="InterPro" id="IPR036890">
    <property type="entry name" value="HATPase_C_sf"/>
</dbReference>
<dbReference type="KEGG" id="gbn:GEOBRER4_37380"/>
<dbReference type="InterPro" id="IPR003594">
    <property type="entry name" value="HATPase_dom"/>
</dbReference>
<dbReference type="AlphaFoldDB" id="A0A6S6M5C1"/>
<dbReference type="GO" id="GO:0006355">
    <property type="term" value="P:regulation of DNA-templated transcription"/>
    <property type="evidence" value="ECO:0007669"/>
    <property type="project" value="InterPro"/>
</dbReference>
<accession>A0A6S6M5C1</accession>
<dbReference type="PANTHER" id="PTHR43711">
    <property type="entry name" value="TWO-COMPONENT HISTIDINE KINASE"/>
    <property type="match status" value="1"/>
</dbReference>
<evidence type="ECO:0000256" key="5">
    <source>
        <dbReference type="ARBA" id="ARBA00022777"/>
    </source>
</evidence>
<dbReference type="SMART" id="SM00388">
    <property type="entry name" value="HisKA"/>
    <property type="match status" value="1"/>
</dbReference>
<dbReference type="InterPro" id="IPR035965">
    <property type="entry name" value="PAS-like_dom_sf"/>
</dbReference>
<name>A0A6S6M5C1_9BACT</name>
<dbReference type="CDD" id="cd16922">
    <property type="entry name" value="HATPase_EvgS-ArcB-TorS-like"/>
    <property type="match status" value="1"/>
</dbReference>
<dbReference type="InterPro" id="IPR013767">
    <property type="entry name" value="PAS_fold"/>
</dbReference>
<evidence type="ECO:0000313" key="9">
    <source>
        <dbReference type="EMBL" id="BCG48988.1"/>
    </source>
</evidence>
<dbReference type="Pfam" id="PF02518">
    <property type="entry name" value="HATPase_c"/>
    <property type="match status" value="1"/>
</dbReference>
<evidence type="ECO:0000256" key="2">
    <source>
        <dbReference type="ARBA" id="ARBA00012438"/>
    </source>
</evidence>
<evidence type="ECO:0000256" key="1">
    <source>
        <dbReference type="ARBA" id="ARBA00000085"/>
    </source>
</evidence>
<dbReference type="RefSeq" id="WP_185243562.1">
    <property type="nucleotide sequence ID" value="NZ_AP023213.1"/>
</dbReference>
<evidence type="ECO:0000256" key="4">
    <source>
        <dbReference type="ARBA" id="ARBA00022679"/>
    </source>
</evidence>
<comment type="catalytic activity">
    <reaction evidence="1">
        <text>ATP + protein L-histidine = ADP + protein N-phospho-L-histidine.</text>
        <dbReference type="EC" id="2.7.13.3"/>
    </reaction>
</comment>
<dbReference type="PROSITE" id="PS50109">
    <property type="entry name" value="HIS_KIN"/>
    <property type="match status" value="1"/>
</dbReference>
<dbReference type="SUPFAM" id="SSF47384">
    <property type="entry name" value="Homodimeric domain of signal transducing histidine kinase"/>
    <property type="match status" value="1"/>
</dbReference>
<dbReference type="InterPro" id="IPR003661">
    <property type="entry name" value="HisK_dim/P_dom"/>
</dbReference>
<dbReference type="InterPro" id="IPR005467">
    <property type="entry name" value="His_kinase_dom"/>
</dbReference>
<dbReference type="SMART" id="SM00387">
    <property type="entry name" value="HATPase_c"/>
    <property type="match status" value="1"/>
</dbReference>
<dbReference type="PANTHER" id="PTHR43711:SF31">
    <property type="entry name" value="HISTIDINE KINASE"/>
    <property type="match status" value="1"/>
</dbReference>
<dbReference type="GO" id="GO:0000155">
    <property type="term" value="F:phosphorelay sensor kinase activity"/>
    <property type="evidence" value="ECO:0007669"/>
    <property type="project" value="InterPro"/>
</dbReference>
<dbReference type="Pfam" id="PF00989">
    <property type="entry name" value="PAS"/>
    <property type="match status" value="1"/>
</dbReference>
<dbReference type="CDD" id="cd00130">
    <property type="entry name" value="PAS"/>
    <property type="match status" value="1"/>
</dbReference>
<keyword evidence="3" id="KW-0597">Phosphoprotein</keyword>
<dbReference type="Gene3D" id="1.10.287.130">
    <property type="match status" value="1"/>
</dbReference>
<keyword evidence="5 9" id="KW-0418">Kinase</keyword>
<reference evidence="9 10" key="1">
    <citation type="submission" date="2020-06" db="EMBL/GenBank/DDBJ databases">
        <title>Interaction of electrochemicaly active bacteria, Geobacter bremensis R4 on different carbon anode.</title>
        <authorList>
            <person name="Meng L."/>
            <person name="Yoshida N."/>
        </authorList>
    </citation>
    <scope>NUCLEOTIDE SEQUENCE [LARGE SCALE GENOMIC DNA]</scope>
    <source>
        <strain evidence="9 10">R4</strain>
    </source>
</reference>
<dbReference type="SUPFAM" id="SSF55874">
    <property type="entry name" value="ATPase domain of HSP90 chaperone/DNA topoisomerase II/histidine kinase"/>
    <property type="match status" value="1"/>
</dbReference>
<organism evidence="9 10">
    <name type="scientific">Citrifermentans bremense</name>
    <dbReference type="NCBI Taxonomy" id="60035"/>
    <lineage>
        <taxon>Bacteria</taxon>
        <taxon>Pseudomonadati</taxon>
        <taxon>Thermodesulfobacteriota</taxon>
        <taxon>Desulfuromonadia</taxon>
        <taxon>Geobacterales</taxon>
        <taxon>Geobacteraceae</taxon>
        <taxon>Citrifermentans</taxon>
    </lineage>
</organism>
<feature type="domain" description="Histidine kinase" evidence="7">
    <location>
        <begin position="121"/>
        <end position="337"/>
    </location>
</feature>
<dbReference type="InterPro" id="IPR004358">
    <property type="entry name" value="Sig_transdc_His_kin-like_C"/>
</dbReference>
<evidence type="ECO:0000313" key="10">
    <source>
        <dbReference type="Proteomes" id="UP000515472"/>
    </source>
</evidence>
<feature type="domain" description="PAS" evidence="8">
    <location>
        <begin position="5"/>
        <end position="77"/>
    </location>
</feature>
<gene>
    <name evidence="9" type="ORF">GEOBRER4_n3883</name>
</gene>
<keyword evidence="10" id="KW-1185">Reference proteome</keyword>
<dbReference type="FunFam" id="3.30.565.10:FF:000006">
    <property type="entry name" value="Sensor histidine kinase WalK"/>
    <property type="match status" value="1"/>
</dbReference>
<dbReference type="InterPro" id="IPR050736">
    <property type="entry name" value="Sensor_HK_Regulatory"/>
</dbReference>